<evidence type="ECO:0000313" key="2">
    <source>
        <dbReference type="EMBL" id="CAZ56278.1"/>
    </source>
</evidence>
<dbReference type="EMBL" id="FM252032">
    <property type="protein sequence ID" value="CAZ56278.1"/>
    <property type="molecule type" value="Genomic_DNA"/>
</dbReference>
<evidence type="ECO:0000313" key="3">
    <source>
        <dbReference type="Proteomes" id="UP000009077"/>
    </source>
</evidence>
<sequence>MLLTEDHARKVRRKRADLMLTKKATAEKLGIKPQTLTKVEQGNYDAPRRIYESVINWLLEDV</sequence>
<dbReference type="InterPro" id="IPR010982">
    <property type="entry name" value="Lambda_DNA-bd_dom_sf"/>
</dbReference>
<organism evidence="2 3">
    <name type="scientific">Streptococcus suis (strain BM407)</name>
    <dbReference type="NCBI Taxonomy" id="568814"/>
    <lineage>
        <taxon>Bacteria</taxon>
        <taxon>Bacillati</taxon>
        <taxon>Bacillota</taxon>
        <taxon>Bacilli</taxon>
        <taxon>Lactobacillales</taxon>
        <taxon>Streptococcaceae</taxon>
        <taxon>Streptococcus</taxon>
    </lineage>
</organism>
<protein>
    <submittedName>
        <fullName evidence="2">DNA-binding phage protein</fullName>
    </submittedName>
</protein>
<dbReference type="Proteomes" id="UP000009077">
    <property type="component" value="Chromosome"/>
</dbReference>
<dbReference type="RefSeq" id="WP_012027461.1">
    <property type="nucleotide sequence ID" value="NC_012926.1"/>
</dbReference>
<dbReference type="SUPFAM" id="SSF47413">
    <property type="entry name" value="lambda repressor-like DNA-binding domains"/>
    <property type="match status" value="1"/>
</dbReference>
<keyword evidence="3" id="KW-1185">Reference proteome</keyword>
<evidence type="ECO:0000259" key="1">
    <source>
        <dbReference type="Pfam" id="PF01381"/>
    </source>
</evidence>
<dbReference type="GO" id="GO:0003677">
    <property type="term" value="F:DNA binding"/>
    <property type="evidence" value="ECO:0007669"/>
    <property type="project" value="UniProtKB-KW"/>
</dbReference>
<dbReference type="KEGG" id="ssb:SSUBM407_1421"/>
<reference evidence="2 3" key="1">
    <citation type="journal article" date="2009" name="PLoS ONE">
        <title>Rapid evolution of virulence and drug resistance in the emerging zoonotic pathogen Streptococcus suis.</title>
        <authorList>
            <person name="Holden M.T.G."/>
            <person name="Hauser H."/>
            <person name="Sanders M."/>
            <person name="Ngo T.H."/>
            <person name="Cherevach I."/>
            <person name="Cronin A."/>
            <person name="Goodhead I."/>
            <person name="Mungall K."/>
            <person name="Quail M.A."/>
            <person name="Price C."/>
            <person name="Rabbinowitsch E."/>
            <person name="Sharp S."/>
            <person name="Croucher N.J."/>
            <person name="Chieu T.B."/>
            <person name="Mai N.T.H."/>
            <person name="Diep T.S."/>
            <person name="Chinh N.T."/>
            <person name="Kehoe M."/>
            <person name="Leigh J.A."/>
            <person name="Ward P.N."/>
            <person name="Dowson C.G."/>
            <person name="Whatmore A.M."/>
            <person name="Chanter N."/>
            <person name="Iversen P."/>
            <person name="Gottschalk M."/>
            <person name="Slater J.D."/>
            <person name="Smith H.E."/>
            <person name="Spratt B.G."/>
            <person name="Xu J."/>
            <person name="Ye C."/>
            <person name="Bentley S."/>
            <person name="Barrell B.G."/>
            <person name="Schultsz C."/>
            <person name="Maskell D.J."/>
            <person name="Parkhill J."/>
        </authorList>
    </citation>
    <scope>NUCLEOTIDE SEQUENCE [LARGE SCALE GENOMIC DNA]</scope>
    <source>
        <strain evidence="2 3">BM407</strain>
    </source>
</reference>
<dbReference type="GeneID" id="8155239"/>
<keyword evidence="2" id="KW-0238">DNA-binding</keyword>
<dbReference type="InterPro" id="IPR001387">
    <property type="entry name" value="Cro/C1-type_HTH"/>
</dbReference>
<dbReference type="HOGENOM" id="CLU_198239_1_0_9"/>
<dbReference type="PATRIC" id="fig|568814.3.peg.1459"/>
<proteinExistence type="predicted"/>
<feature type="domain" description="HTH cro/C1-type" evidence="1">
    <location>
        <begin position="11"/>
        <end position="47"/>
    </location>
</feature>
<dbReference type="Pfam" id="PF01381">
    <property type="entry name" value="HTH_3"/>
    <property type="match status" value="1"/>
</dbReference>
<name>A0A0H3MWC8_STRS4</name>
<dbReference type="Gene3D" id="1.10.260.40">
    <property type="entry name" value="lambda repressor-like DNA-binding domains"/>
    <property type="match status" value="1"/>
</dbReference>
<gene>
    <name evidence="2" type="ordered locus">SSUBM407_1421</name>
</gene>
<accession>A0A0H3MWC8</accession>
<dbReference type="AlphaFoldDB" id="A0A0H3MWC8"/>